<dbReference type="GO" id="GO:0005737">
    <property type="term" value="C:cytoplasm"/>
    <property type="evidence" value="ECO:0007669"/>
    <property type="project" value="UniProtKB-SubCell"/>
</dbReference>
<evidence type="ECO:0000256" key="2">
    <source>
        <dbReference type="ARBA" id="ARBA00004667"/>
    </source>
</evidence>
<dbReference type="InterPro" id="IPR041715">
    <property type="entry name" value="HisRS-like_core"/>
</dbReference>
<reference evidence="11 12" key="1">
    <citation type="submission" date="2018-01" db="EMBL/GenBank/DDBJ databases">
        <title>Deinococcus koreensis sp. nov., a radiation-resistant bacterium isolated from river water.</title>
        <authorList>
            <person name="Choi A."/>
        </authorList>
    </citation>
    <scope>NUCLEOTIDE SEQUENCE [LARGE SCALE GENOMIC DNA]</scope>
    <source>
        <strain evidence="11 12">SJW1-2</strain>
    </source>
</reference>
<proteinExistence type="inferred from homology"/>
<dbReference type="EMBL" id="PPPD01000001">
    <property type="protein sequence ID" value="PNY80049.1"/>
    <property type="molecule type" value="Genomic_DNA"/>
</dbReference>
<feature type="region of interest" description="Disordered" evidence="9">
    <location>
        <begin position="1"/>
        <end position="33"/>
    </location>
</feature>
<evidence type="ECO:0000313" key="12">
    <source>
        <dbReference type="Proteomes" id="UP000236379"/>
    </source>
</evidence>
<dbReference type="GO" id="GO:0004821">
    <property type="term" value="F:histidine-tRNA ligase activity"/>
    <property type="evidence" value="ECO:0007669"/>
    <property type="project" value="TreeGrafter"/>
</dbReference>
<evidence type="ECO:0000259" key="10">
    <source>
        <dbReference type="Pfam" id="PF13393"/>
    </source>
</evidence>
<dbReference type="HAMAP" id="MF_00125">
    <property type="entry name" value="HisZ"/>
    <property type="match status" value="1"/>
</dbReference>
<dbReference type="CDD" id="cd00773">
    <property type="entry name" value="HisRS-like_core"/>
    <property type="match status" value="1"/>
</dbReference>
<evidence type="ECO:0000256" key="8">
    <source>
        <dbReference type="HAMAP-Rule" id="MF_00125"/>
    </source>
</evidence>
<dbReference type="Gene3D" id="3.30.930.10">
    <property type="entry name" value="Bira Bifunctional Protein, Domain 2"/>
    <property type="match status" value="1"/>
</dbReference>
<keyword evidence="6 8" id="KW-0963">Cytoplasm</keyword>
<comment type="function">
    <text evidence="7 8">Required for the first step of histidine biosynthesis. May allow the feedback regulation of ATP phosphoribosyltransferase activity by histidine.</text>
</comment>
<dbReference type="InterPro" id="IPR004516">
    <property type="entry name" value="HisRS/HisZ"/>
</dbReference>
<dbReference type="Proteomes" id="UP000236379">
    <property type="component" value="Unassembled WGS sequence"/>
</dbReference>
<dbReference type="OrthoDB" id="9800814at2"/>
<comment type="caution">
    <text evidence="11">The sequence shown here is derived from an EMBL/GenBank/DDBJ whole genome shotgun (WGS) entry which is preliminary data.</text>
</comment>
<dbReference type="InterPro" id="IPR045864">
    <property type="entry name" value="aa-tRNA-synth_II/BPL/LPL"/>
</dbReference>
<evidence type="ECO:0000256" key="9">
    <source>
        <dbReference type="SAM" id="MobiDB-lite"/>
    </source>
</evidence>
<evidence type="ECO:0000256" key="3">
    <source>
        <dbReference type="ARBA" id="ARBA00005539"/>
    </source>
</evidence>
<dbReference type="Pfam" id="PF13393">
    <property type="entry name" value="tRNA-synt_His"/>
    <property type="match status" value="1"/>
</dbReference>
<comment type="pathway">
    <text evidence="2 8">Amino-acid biosynthesis; L-histidine biosynthesis; L-histidine from 5-phospho-alpha-D-ribose 1-diphosphate: step 1/9.</text>
</comment>
<feature type="compositionally biased region" description="Low complexity" evidence="9">
    <location>
        <begin position="1"/>
        <end position="20"/>
    </location>
</feature>
<dbReference type="GO" id="GO:0006427">
    <property type="term" value="P:histidyl-tRNA aminoacylation"/>
    <property type="evidence" value="ECO:0007669"/>
    <property type="project" value="TreeGrafter"/>
</dbReference>
<evidence type="ECO:0000256" key="6">
    <source>
        <dbReference type="ARBA" id="ARBA00022490"/>
    </source>
</evidence>
<evidence type="ECO:0000256" key="5">
    <source>
        <dbReference type="ARBA" id="ARBA00020397"/>
    </source>
</evidence>
<keyword evidence="12" id="KW-1185">Reference proteome</keyword>
<accession>A0A2K3UU37</accession>
<name>A0A2K3UU37_9DEIO</name>
<protein>
    <recommendedName>
        <fullName evidence="5 8">ATP phosphoribosyltransferase regulatory subunit</fullName>
    </recommendedName>
</protein>
<evidence type="ECO:0000256" key="4">
    <source>
        <dbReference type="ARBA" id="ARBA00011496"/>
    </source>
</evidence>
<dbReference type="RefSeq" id="WP_103309181.1">
    <property type="nucleotide sequence ID" value="NZ_PPPD01000001.1"/>
</dbReference>
<comment type="subunit">
    <text evidence="4 8">Heteromultimer composed of HisG and HisZ subunits.</text>
</comment>
<organism evidence="11 12">
    <name type="scientific">Deinococcus koreensis</name>
    <dbReference type="NCBI Taxonomy" id="2054903"/>
    <lineage>
        <taxon>Bacteria</taxon>
        <taxon>Thermotogati</taxon>
        <taxon>Deinococcota</taxon>
        <taxon>Deinococci</taxon>
        <taxon>Deinococcales</taxon>
        <taxon>Deinococcaceae</taxon>
        <taxon>Deinococcus</taxon>
    </lineage>
</organism>
<dbReference type="PANTHER" id="PTHR43707">
    <property type="entry name" value="HISTIDYL-TRNA SYNTHETASE"/>
    <property type="match status" value="1"/>
</dbReference>
<evidence type="ECO:0000256" key="1">
    <source>
        <dbReference type="ARBA" id="ARBA00004496"/>
    </source>
</evidence>
<keyword evidence="11" id="KW-0328">Glycosyltransferase</keyword>
<comment type="miscellaneous">
    <text evidence="8">This function is generally fulfilled by the C-terminal part of HisG, which is missing in some bacteria such as this one.</text>
</comment>
<evidence type="ECO:0000313" key="11">
    <source>
        <dbReference type="EMBL" id="PNY80049.1"/>
    </source>
</evidence>
<sequence>MRPVSPSAAPGSSPLPSRPAAGPPAHIPEGTRDVLPPEWAQREALRARLAGVFSAWGYRGVEVPALEYASAAHPQDALAFKLIDSGGQVLALRSEFTTAVGRLVRSRFPAGPFPLRLQYSGRLWLRALTSELGRLREFNQVGVELIGVDTVQSDTELLQLAAAALRDVQVGAQLEVGYPGFVDAVLADEGLSATAREELHSAIDRKSGADVDLLARRGGLGAGVTGTLHALTDLYGGPEVLDTAAGLARGERAQAALSHLRGVSERFGGPLLFDLGVSRRYDYYTGLTFRAYAPGLNQPVLGGGRYALEGGLPGAGFAMGLERLTRAIAATLPPEPEVVLALDLAGAEHARAAGLFAELAWTENREELARFSRARGIRRWIQGGQWSAAPEVGA</sequence>
<keyword evidence="8" id="KW-0028">Amino-acid biosynthesis</keyword>
<dbReference type="GO" id="GO:0000105">
    <property type="term" value="P:L-histidine biosynthetic process"/>
    <property type="evidence" value="ECO:0007669"/>
    <property type="project" value="UniProtKB-UniRule"/>
</dbReference>
<dbReference type="GO" id="GO:0016757">
    <property type="term" value="F:glycosyltransferase activity"/>
    <property type="evidence" value="ECO:0007669"/>
    <property type="project" value="UniProtKB-KW"/>
</dbReference>
<feature type="domain" description="Class II Histidinyl-tRNA synthetase (HisRS)-like catalytic core" evidence="10">
    <location>
        <begin position="30"/>
        <end position="324"/>
    </location>
</feature>
<comment type="similarity">
    <text evidence="3 8">Belongs to the class-II aminoacyl-tRNA synthetase family. HisZ subfamily.</text>
</comment>
<dbReference type="AlphaFoldDB" id="A0A2K3UU37"/>
<dbReference type="PANTHER" id="PTHR43707:SF1">
    <property type="entry name" value="HISTIDINE--TRNA LIGASE, MITOCHONDRIAL-RELATED"/>
    <property type="match status" value="1"/>
</dbReference>
<keyword evidence="11" id="KW-0808">Transferase</keyword>
<evidence type="ECO:0000256" key="7">
    <source>
        <dbReference type="ARBA" id="ARBA00025246"/>
    </source>
</evidence>
<dbReference type="UniPathway" id="UPA00031">
    <property type="reaction ID" value="UER00006"/>
</dbReference>
<dbReference type="InterPro" id="IPR004517">
    <property type="entry name" value="HisZ"/>
</dbReference>
<gene>
    <name evidence="8" type="primary">hisZ</name>
    <name evidence="11" type="ORF">CVO96_00590</name>
</gene>
<comment type="subcellular location">
    <subcellularLocation>
        <location evidence="1 8">Cytoplasm</location>
    </subcellularLocation>
</comment>
<keyword evidence="8" id="KW-0368">Histidine biosynthesis</keyword>
<dbReference type="SUPFAM" id="SSF55681">
    <property type="entry name" value="Class II aaRS and biotin synthetases"/>
    <property type="match status" value="1"/>
</dbReference>